<comment type="catalytic activity">
    <reaction evidence="7 9">
        <text>4 Fe(2+) + O2 + 4 H(+) = 4 Fe(3+) + 2 H2O</text>
        <dbReference type="Rhea" id="RHEA:11148"/>
        <dbReference type="ChEBI" id="CHEBI:15377"/>
        <dbReference type="ChEBI" id="CHEBI:15378"/>
        <dbReference type="ChEBI" id="CHEBI:15379"/>
        <dbReference type="ChEBI" id="CHEBI:29033"/>
        <dbReference type="ChEBI" id="CHEBI:29034"/>
        <dbReference type="EC" id="1.16.3.1"/>
    </reaction>
</comment>
<evidence type="ECO:0000256" key="9">
    <source>
        <dbReference type="RuleBase" id="RU361145"/>
    </source>
</evidence>
<dbReference type="GO" id="GO:0004322">
    <property type="term" value="F:ferroxidase activity"/>
    <property type="evidence" value="ECO:0007669"/>
    <property type="project" value="UniProtKB-EC"/>
</dbReference>
<comment type="caution">
    <text evidence="11">The sequence shown here is derived from an EMBL/GenBank/DDBJ whole genome shotgun (WGS) entry which is preliminary data.</text>
</comment>
<evidence type="ECO:0000313" key="12">
    <source>
        <dbReference type="Proteomes" id="UP000663879"/>
    </source>
</evidence>
<name>A0A813TFY6_9BILA</name>
<evidence type="ECO:0000313" key="11">
    <source>
        <dbReference type="EMBL" id="CAF0813346.1"/>
    </source>
</evidence>
<comment type="function">
    <text evidence="6">Stores iron in a soluble, non-toxic, readily available form. Important for iron homeostasis. Has ferroxidase activity. Iron is taken up in the ferrous form and deposited as ferric hydroxides after oxidation.</text>
</comment>
<sequence length="168" mass="19507">MSLIKQNFHEDVETGINGQINLELRSSYIYRSMSCYFNRDDVALPGFAKFFEKYSNDAKDRSEKLMSYMTYRGGKTLLDDVVKPGQEEWGNGIDALRTALNLEKQMFTFLTNLHEIGFQKKDRHFTDFVETEFLQEQVDNIKKLGLMVTKSMRAGPGLGEYLFDKELE</sequence>
<dbReference type="EMBL" id="CAJNOC010000882">
    <property type="protein sequence ID" value="CAF0813346.1"/>
    <property type="molecule type" value="Genomic_DNA"/>
</dbReference>
<dbReference type="InterPro" id="IPR008331">
    <property type="entry name" value="Ferritin_DPS_dom"/>
</dbReference>
<dbReference type="InterPro" id="IPR012347">
    <property type="entry name" value="Ferritin-like"/>
</dbReference>
<dbReference type="CDD" id="cd01056">
    <property type="entry name" value="Euk_Ferritin"/>
    <property type="match status" value="1"/>
</dbReference>
<dbReference type="AlphaFoldDB" id="A0A813TFY6"/>
<keyword evidence="4 9" id="KW-0560">Oxidoreductase</keyword>
<organism evidence="11 12">
    <name type="scientific">Brachionus calyciflorus</name>
    <dbReference type="NCBI Taxonomy" id="104777"/>
    <lineage>
        <taxon>Eukaryota</taxon>
        <taxon>Metazoa</taxon>
        <taxon>Spiralia</taxon>
        <taxon>Gnathifera</taxon>
        <taxon>Rotifera</taxon>
        <taxon>Eurotatoria</taxon>
        <taxon>Monogononta</taxon>
        <taxon>Pseudotrocha</taxon>
        <taxon>Ploima</taxon>
        <taxon>Brachionidae</taxon>
        <taxon>Brachionus</taxon>
    </lineage>
</organism>
<dbReference type="PANTHER" id="PTHR11431">
    <property type="entry name" value="FERRITIN"/>
    <property type="match status" value="1"/>
</dbReference>
<dbReference type="GO" id="GO:0005737">
    <property type="term" value="C:cytoplasm"/>
    <property type="evidence" value="ECO:0007669"/>
    <property type="project" value="TreeGrafter"/>
</dbReference>
<evidence type="ECO:0000256" key="1">
    <source>
        <dbReference type="ARBA" id="ARBA00007513"/>
    </source>
</evidence>
<evidence type="ECO:0000256" key="6">
    <source>
        <dbReference type="ARBA" id="ARBA00025111"/>
    </source>
</evidence>
<evidence type="ECO:0000256" key="5">
    <source>
        <dbReference type="ARBA" id="ARBA00023004"/>
    </source>
</evidence>
<keyword evidence="3 8" id="KW-0479">Metal-binding</keyword>
<dbReference type="InterPro" id="IPR014034">
    <property type="entry name" value="Ferritin_CS"/>
</dbReference>
<evidence type="ECO:0000256" key="2">
    <source>
        <dbReference type="ARBA" id="ARBA00022434"/>
    </source>
</evidence>
<dbReference type="OrthoDB" id="186462at2759"/>
<keyword evidence="12" id="KW-1185">Reference proteome</keyword>
<dbReference type="FunFam" id="1.20.1260.10:FF:000002">
    <property type="entry name" value="Ferritin, mitochondrial"/>
    <property type="match status" value="1"/>
</dbReference>
<dbReference type="InterPro" id="IPR009078">
    <property type="entry name" value="Ferritin-like_SF"/>
</dbReference>
<gene>
    <name evidence="11" type="ORF">OXX778_LOCUS7088</name>
</gene>
<reference evidence="11" key="1">
    <citation type="submission" date="2021-02" db="EMBL/GenBank/DDBJ databases">
        <authorList>
            <person name="Nowell W R."/>
        </authorList>
    </citation>
    <scope>NUCLEOTIDE SEQUENCE</scope>
    <source>
        <strain evidence="11">Ploen Becks lab</strain>
    </source>
</reference>
<feature type="binding site" evidence="8">
    <location>
        <position position="23"/>
    </location>
    <ligand>
        <name>Fe cation</name>
        <dbReference type="ChEBI" id="CHEBI:24875"/>
        <label>1</label>
    </ligand>
</feature>
<dbReference type="InterPro" id="IPR009040">
    <property type="entry name" value="Ferritin-like_diiron"/>
</dbReference>
<accession>A0A813TFY6</accession>
<feature type="domain" description="Ferritin-like diiron" evidence="10">
    <location>
        <begin position="6"/>
        <end position="155"/>
    </location>
</feature>
<dbReference type="Pfam" id="PF00210">
    <property type="entry name" value="Ferritin"/>
    <property type="match status" value="1"/>
</dbReference>
<dbReference type="PROSITE" id="PS50905">
    <property type="entry name" value="FERRITIN_LIKE"/>
    <property type="match status" value="1"/>
</dbReference>
<comment type="function">
    <text evidence="9">Stores iron in a soluble, non-toxic, readily available form. Important for iron homeostasis. Iron is taken up in the ferrous form and deposited as ferric hydroxides after oxidation.</text>
</comment>
<dbReference type="Gene3D" id="1.20.1260.10">
    <property type="match status" value="1"/>
</dbReference>
<dbReference type="GO" id="GO:0008199">
    <property type="term" value="F:ferric iron binding"/>
    <property type="evidence" value="ECO:0007669"/>
    <property type="project" value="InterPro"/>
</dbReference>
<evidence type="ECO:0000259" key="10">
    <source>
        <dbReference type="PROSITE" id="PS50905"/>
    </source>
</evidence>
<evidence type="ECO:0000256" key="7">
    <source>
        <dbReference type="ARBA" id="ARBA00047990"/>
    </source>
</evidence>
<dbReference type="GO" id="GO:0006879">
    <property type="term" value="P:intracellular iron ion homeostasis"/>
    <property type="evidence" value="ECO:0007669"/>
    <property type="project" value="UniProtKB-KW"/>
</dbReference>
<protein>
    <recommendedName>
        <fullName evidence="9">Ferritin</fullName>
        <ecNumber evidence="9">1.16.3.1</ecNumber>
    </recommendedName>
</protein>
<evidence type="ECO:0000256" key="4">
    <source>
        <dbReference type="ARBA" id="ARBA00023002"/>
    </source>
</evidence>
<dbReference type="PANTHER" id="PTHR11431:SF75">
    <property type="entry name" value="FERRITIN"/>
    <property type="match status" value="1"/>
</dbReference>
<dbReference type="EC" id="1.16.3.1" evidence="9"/>
<evidence type="ECO:0000256" key="3">
    <source>
        <dbReference type="ARBA" id="ARBA00022723"/>
    </source>
</evidence>
<feature type="binding site" evidence="8">
    <location>
        <position position="103"/>
    </location>
    <ligand>
        <name>Fe cation</name>
        <dbReference type="ChEBI" id="CHEBI:24875"/>
        <label>1</label>
    </ligand>
</feature>
<dbReference type="Proteomes" id="UP000663879">
    <property type="component" value="Unassembled WGS sequence"/>
</dbReference>
<evidence type="ECO:0000256" key="8">
    <source>
        <dbReference type="PIRSR" id="PIRSR601519-1"/>
    </source>
</evidence>
<dbReference type="SUPFAM" id="SSF47240">
    <property type="entry name" value="Ferritin-like"/>
    <property type="match status" value="1"/>
</dbReference>
<dbReference type="InterPro" id="IPR001519">
    <property type="entry name" value="Ferritin"/>
</dbReference>
<keyword evidence="5 8" id="KW-0408">Iron</keyword>
<proteinExistence type="inferred from homology"/>
<dbReference type="PROSITE" id="PS00204">
    <property type="entry name" value="FERRITIN_2"/>
    <property type="match status" value="1"/>
</dbReference>
<dbReference type="GO" id="GO:0006826">
    <property type="term" value="P:iron ion transport"/>
    <property type="evidence" value="ECO:0007669"/>
    <property type="project" value="InterPro"/>
</dbReference>
<dbReference type="GO" id="GO:0008198">
    <property type="term" value="F:ferrous iron binding"/>
    <property type="evidence" value="ECO:0007669"/>
    <property type="project" value="TreeGrafter"/>
</dbReference>
<feature type="binding site" evidence="8">
    <location>
        <position position="137"/>
    </location>
    <ligand>
        <name>Fe cation</name>
        <dbReference type="ChEBI" id="CHEBI:24875"/>
        <label>1</label>
    </ligand>
</feature>
<comment type="similarity">
    <text evidence="1 9">Belongs to the ferritin family.</text>
</comment>
<keyword evidence="2 9" id="KW-0409">Iron storage</keyword>